<feature type="compositionally biased region" description="Polar residues" evidence="1">
    <location>
        <begin position="299"/>
        <end position="309"/>
    </location>
</feature>
<dbReference type="AlphaFoldDB" id="A0A084AXB5"/>
<feature type="region of interest" description="Disordered" evidence="1">
    <location>
        <begin position="530"/>
        <end position="609"/>
    </location>
</feature>
<feature type="region of interest" description="Disordered" evidence="1">
    <location>
        <begin position="831"/>
        <end position="870"/>
    </location>
</feature>
<dbReference type="HOGENOM" id="CLU_011578_0_0_1"/>
<feature type="compositionally biased region" description="Basic and acidic residues" evidence="1">
    <location>
        <begin position="572"/>
        <end position="588"/>
    </location>
</feature>
<feature type="compositionally biased region" description="Basic and acidic residues" evidence="1">
    <location>
        <begin position="319"/>
        <end position="329"/>
    </location>
</feature>
<evidence type="ECO:0000313" key="3">
    <source>
        <dbReference type="Proteomes" id="UP000028045"/>
    </source>
</evidence>
<evidence type="ECO:0000313" key="2">
    <source>
        <dbReference type="EMBL" id="KEY69944.1"/>
    </source>
</evidence>
<feature type="compositionally biased region" description="Basic and acidic residues" evidence="1">
    <location>
        <begin position="726"/>
        <end position="743"/>
    </location>
</feature>
<dbReference type="Proteomes" id="UP000028045">
    <property type="component" value="Unassembled WGS sequence"/>
</dbReference>
<feature type="compositionally biased region" description="Basic and acidic residues" evidence="1">
    <location>
        <begin position="265"/>
        <end position="278"/>
    </location>
</feature>
<feature type="compositionally biased region" description="Basic and acidic residues" evidence="1">
    <location>
        <begin position="236"/>
        <end position="248"/>
    </location>
</feature>
<feature type="compositionally biased region" description="Basic and acidic residues" evidence="1">
    <location>
        <begin position="598"/>
        <end position="609"/>
    </location>
</feature>
<reference evidence="2 3" key="1">
    <citation type="journal article" date="2014" name="BMC Genomics">
        <title>Comparative genome sequencing reveals chemotype-specific gene clusters in the toxigenic black mold Stachybotrys.</title>
        <authorList>
            <person name="Semeiks J."/>
            <person name="Borek D."/>
            <person name="Otwinowski Z."/>
            <person name="Grishin N.V."/>
        </authorList>
    </citation>
    <scope>NUCLEOTIDE SEQUENCE [LARGE SCALE GENOMIC DNA]</scope>
    <source>
        <strain evidence="3">CBS 109288 / IBT 7711</strain>
    </source>
</reference>
<gene>
    <name evidence="2" type="ORF">S7711_06476</name>
</gene>
<feature type="compositionally biased region" description="Basic and acidic residues" evidence="1">
    <location>
        <begin position="544"/>
        <end position="560"/>
    </location>
</feature>
<organism evidence="2 3">
    <name type="scientific">Stachybotrys chartarum (strain CBS 109288 / IBT 7711)</name>
    <name type="common">Toxic black mold</name>
    <name type="synonym">Stilbospora chartarum</name>
    <dbReference type="NCBI Taxonomy" id="1280523"/>
    <lineage>
        <taxon>Eukaryota</taxon>
        <taxon>Fungi</taxon>
        <taxon>Dikarya</taxon>
        <taxon>Ascomycota</taxon>
        <taxon>Pezizomycotina</taxon>
        <taxon>Sordariomycetes</taxon>
        <taxon>Hypocreomycetidae</taxon>
        <taxon>Hypocreales</taxon>
        <taxon>Stachybotryaceae</taxon>
        <taxon>Stachybotrys</taxon>
    </lineage>
</organism>
<keyword evidence="3" id="KW-1185">Reference proteome</keyword>
<feature type="region of interest" description="Disordered" evidence="1">
    <location>
        <begin position="707"/>
        <end position="743"/>
    </location>
</feature>
<evidence type="ECO:0000256" key="1">
    <source>
        <dbReference type="SAM" id="MobiDB-lite"/>
    </source>
</evidence>
<feature type="region of interest" description="Disordered" evidence="1">
    <location>
        <begin position="25"/>
        <end position="51"/>
    </location>
</feature>
<dbReference type="OrthoDB" id="3946750at2759"/>
<name>A0A084AXB5_STACB</name>
<feature type="region of interest" description="Disordered" evidence="1">
    <location>
        <begin position="194"/>
        <end position="329"/>
    </location>
</feature>
<proteinExistence type="predicted"/>
<accession>A0A084AXB5</accession>
<dbReference type="EMBL" id="KL648503">
    <property type="protein sequence ID" value="KEY69944.1"/>
    <property type="molecule type" value="Genomic_DNA"/>
</dbReference>
<sequence>MISTAAPRLSRARSLQSRSSLAVSSAALHNSGPQPCRPYHIGASAASLQSHRDPRRRVLRYRYMETISRRLSWDKSTRAETADKDVLKSAIFGSVKAPTGHSIHFAKVEELRTWSKDLASSGKTPQDVARIPADQLLPGSPMPAVPNALYPQTAPTPDQVLRATAGKGLNGFIDPITNRRVSAFTPVYEDLDHYGPITDAKTPSAKAAKTQPGEPEDYTSVKWNEPHGQQELTAEEESKNYQDLDKYTPTKIDNPNAQPELTPEEQTKEYDDLDKYKPVDLGNADAERELTAEEESKQYTDLNEYSQTILDDPNTPRKTTPEEDSKNYDDLHKYDAVAWNEPDGLPQPTAEEKSKSYDDLSLYGAVTWNEPDGLRRLTDEEQSKNYQDLSSYGAVAWSEPDGLRQLTPEEKSKEYDDLETYTKPFVASDFVLAAHEAAQQDPTPRGNVLPTKVDAPAHNAAAEYTDLHQYGPVRWNEPDGLRQPTPEELSKKYEDLHLYGGGLAWNEPNGARVLTPEEQSKRYRDLRAYSQQAASGPEVIPNRTHPEEASKAYKDLRSYVEYDNGDPATPRLHPEESSKKYQDLHKYSEYPNSGPTSERIHPEEASKDYEDLSEYPVAGFEEAQMKGYTHPEELTKDYGDLAQYQPRHFDSASQAYPAHPEELTKVYEDLAKYEPRVFDSPHRPYPTHPEEATKSYTDLYRYGPIQAKVDGKPLDPSPFTGTKPYISKDRSRATRERSSLHRSEDLDLEGSLTADLVRASVLRRVRYEGSEKTERERLASDMSWEASIAAARDALQEVKKPASSTPTGIYARDFPEEFSRSWCMRNSAAGSSLYPKDQDDGSAASANDADGQTIEDGPSSMDESFPGEPKRLEPALARSFLRTRQPNLSQHERARAMADPYSMVPQGLQTSYAEECGNQATWPTFVRHFAAKAETEGEASRQSSGSGSGAGSAPSAADQPESHDESGLYKILVFDHSTKSISMAETRSCVPGSFEPLTPADAFVRLSTPAAFLSYLAPLTAHGYEIMSGSGDVLVFRKVRPAQPDADSIPLEPATTRPRINPVDMMGSPVAGNFASPTGFVNYDVLPSRPPVTSAPPPTLKAQSTLEDAKQLLDELSRSRKKGKRRTRVLIVSGVVAWAVTTVVLTDSLASSERRIASRVSTKA</sequence>
<feature type="region of interest" description="Disordered" evidence="1">
    <location>
        <begin position="933"/>
        <end position="962"/>
    </location>
</feature>
<feature type="compositionally biased region" description="Low complexity" evidence="1">
    <location>
        <begin position="841"/>
        <end position="852"/>
    </location>
</feature>
<protein>
    <submittedName>
        <fullName evidence="2">Uncharacterized protein</fullName>
    </submittedName>
</protein>
<feature type="compositionally biased region" description="Low complexity" evidence="1">
    <location>
        <begin position="940"/>
        <end position="957"/>
    </location>
</feature>
<feature type="compositionally biased region" description="Basic and acidic residues" evidence="1">
    <location>
        <begin position="285"/>
        <end position="298"/>
    </location>
</feature>